<dbReference type="Gene3D" id="3.40.50.1820">
    <property type="entry name" value="alpha/beta hydrolase"/>
    <property type="match status" value="1"/>
</dbReference>
<gene>
    <name evidence="3" type="ORF">ACFO5T_08880</name>
</gene>
<feature type="transmembrane region" description="Helical" evidence="2">
    <location>
        <begin position="55"/>
        <end position="75"/>
    </location>
</feature>
<feature type="region of interest" description="Disordered" evidence="1">
    <location>
        <begin position="638"/>
        <end position="692"/>
    </location>
</feature>
<feature type="transmembrane region" description="Helical" evidence="2">
    <location>
        <begin position="141"/>
        <end position="162"/>
    </location>
</feature>
<dbReference type="InterPro" id="IPR017395">
    <property type="entry name" value="Chlorophyllase-like"/>
</dbReference>
<keyword evidence="2" id="KW-0812">Transmembrane</keyword>
<evidence type="ECO:0000313" key="4">
    <source>
        <dbReference type="Proteomes" id="UP001595878"/>
    </source>
</evidence>
<feature type="transmembrane region" description="Helical" evidence="2">
    <location>
        <begin position="27"/>
        <end position="49"/>
    </location>
</feature>
<keyword evidence="2" id="KW-1133">Transmembrane helix</keyword>
<dbReference type="EMBL" id="JBHSHB010000014">
    <property type="protein sequence ID" value="MFC4690538.1"/>
    <property type="molecule type" value="Genomic_DNA"/>
</dbReference>
<evidence type="ECO:0000313" key="3">
    <source>
        <dbReference type="EMBL" id="MFC4690538.1"/>
    </source>
</evidence>
<name>A0ABV9LA06_9FLAO</name>
<dbReference type="Pfam" id="PF07224">
    <property type="entry name" value="Chlorophyllase"/>
    <property type="match status" value="1"/>
</dbReference>
<accession>A0ABV9LA06</accession>
<evidence type="ECO:0000256" key="1">
    <source>
        <dbReference type="SAM" id="MobiDB-lite"/>
    </source>
</evidence>
<feature type="transmembrane region" description="Helical" evidence="2">
    <location>
        <begin position="111"/>
        <end position="129"/>
    </location>
</feature>
<evidence type="ECO:0000256" key="2">
    <source>
        <dbReference type="SAM" id="Phobius"/>
    </source>
</evidence>
<dbReference type="PANTHER" id="PTHR33428">
    <property type="entry name" value="CHLOROPHYLLASE-2, CHLOROPLASTIC"/>
    <property type="match status" value="1"/>
</dbReference>
<organism evidence="3 4">
    <name type="scientific">Dokdonia genika</name>
    <dbReference type="NCBI Taxonomy" id="308113"/>
    <lineage>
        <taxon>Bacteria</taxon>
        <taxon>Pseudomonadati</taxon>
        <taxon>Bacteroidota</taxon>
        <taxon>Flavobacteriia</taxon>
        <taxon>Flavobacteriales</taxon>
        <taxon>Flavobacteriaceae</taxon>
        <taxon>Dokdonia</taxon>
    </lineage>
</organism>
<feature type="compositionally biased region" description="Polar residues" evidence="1">
    <location>
        <begin position="638"/>
        <end position="648"/>
    </location>
</feature>
<sequence length="793" mass="88936">MKKLKQLKKWFYKILAKVTPGKTSTRGAAIALLVVSAILFTIAAITSVTKSKDPWFLLFFAVFVIIIVLSAYFFLWILKKYNRMPKILKLALLIAIPLLFVALAFEGIYVFFAFCIISLIGGVIALFTTNVFSSLSKVKKGIALLCLLVGIIGLISVINGLLPRGFDIKPVLNAAALHKSTVQKIEAPSPAARGDYTVKKITYGSGKDKHRPEFGEDVTLTTNAVNGVSFLDNWEGLSGWYREHFWGFDDKELPLNGYVWYPEGEGPFPLALIVHGNHLMSDFSDVGYEYLGELLASRGIITVSVDQNFLNGSWADITGGLDEENDARGWMLLEHLRVWHEWNKTEDHPFYHKIDTTSVALMGHSRGGEAVGHAAFMNTLPYYADDASIPLDYNFNIKSIVAIAPVDGQYQPGNAPNKLKDVSYLTIHGSQDGDVTSFAGSKQYERITFSDSTSHFKSAVYVQGANHGQFNTSWGENDTSDASTYFLNNKQLLSGEEQREIARVYISAFLETTLTDNMSYKPLFVDARTGADWLPETIYLSQYEDSSFTPLATYDEDFNVTTGTKDSTTIKSANVTVWREQEISLKWGEKGSRAGYVGWHYKDIEEGDPIPDSLVATYEYTFKPEPLDSTMALTFTLSESTENTNPKSSGKWKDNEDEDDLESENEDATENELEKEIENEDETDDENLEDDIPDAPIDFSIIISNSDGQKVTFCLSDFSALQREIEVRIWKSQFITDDSDSENIFQTFMFPFAEIQERNPDFDISSINHLVFLFDKTPEGVIIIDNLGFMKTL</sequence>
<feature type="transmembrane region" description="Helical" evidence="2">
    <location>
        <begin position="87"/>
        <end position="105"/>
    </location>
</feature>
<dbReference type="SUPFAM" id="SSF53474">
    <property type="entry name" value="alpha/beta-Hydrolases"/>
    <property type="match status" value="1"/>
</dbReference>
<keyword evidence="4" id="KW-1185">Reference proteome</keyword>
<protein>
    <recommendedName>
        <fullName evidence="5">Alpha/beta hydrolase family protein</fullName>
    </recommendedName>
</protein>
<dbReference type="InterPro" id="IPR029058">
    <property type="entry name" value="AB_hydrolase_fold"/>
</dbReference>
<proteinExistence type="predicted"/>
<comment type="caution">
    <text evidence="3">The sequence shown here is derived from an EMBL/GenBank/DDBJ whole genome shotgun (WGS) entry which is preliminary data.</text>
</comment>
<keyword evidence="2" id="KW-0472">Membrane</keyword>
<dbReference type="RefSeq" id="WP_380033691.1">
    <property type="nucleotide sequence ID" value="NZ_JBHSHB010000014.1"/>
</dbReference>
<evidence type="ECO:0008006" key="5">
    <source>
        <dbReference type="Google" id="ProtNLM"/>
    </source>
</evidence>
<reference evidence="4" key="1">
    <citation type="journal article" date="2019" name="Int. J. Syst. Evol. Microbiol.">
        <title>The Global Catalogue of Microorganisms (GCM) 10K type strain sequencing project: providing services to taxonomists for standard genome sequencing and annotation.</title>
        <authorList>
            <consortium name="The Broad Institute Genomics Platform"/>
            <consortium name="The Broad Institute Genome Sequencing Center for Infectious Disease"/>
            <person name="Wu L."/>
            <person name="Ma J."/>
        </authorList>
    </citation>
    <scope>NUCLEOTIDE SEQUENCE [LARGE SCALE GENOMIC DNA]</scope>
    <source>
        <strain evidence="4">CGMCC 4.7427</strain>
    </source>
</reference>
<feature type="compositionally biased region" description="Acidic residues" evidence="1">
    <location>
        <begin position="655"/>
        <end position="692"/>
    </location>
</feature>
<dbReference type="Proteomes" id="UP001595878">
    <property type="component" value="Unassembled WGS sequence"/>
</dbReference>
<dbReference type="PANTHER" id="PTHR33428:SF14">
    <property type="entry name" value="CARBOXYLESTERASE TYPE B DOMAIN-CONTAINING PROTEIN"/>
    <property type="match status" value="1"/>
</dbReference>